<dbReference type="KEGG" id="caua:113041693"/>
<accession>A0A6P6J7D8</accession>
<proteinExistence type="predicted"/>
<dbReference type="Pfam" id="PF10608">
    <property type="entry name" value="MAGUK_N_PEST"/>
    <property type="match status" value="1"/>
</dbReference>
<keyword evidence="2" id="KW-1185">Reference proteome</keyword>
<dbReference type="FunFam" id="1.10.287.470:FF:000068">
    <property type="entry name" value="Discs, large homolog 4b (Drosophila)"/>
    <property type="match status" value="1"/>
</dbReference>
<sequence>MALKREDTERALQAMEACQSAGDEGFRSRAERLLTIFQSDLFQALLDIQEFYELTVFENQTFTPGLKYRYHDEETPPLQHSPAHLTAGKSAEMLTVSDAGHAPIDGIHGYTPQMHGSPAKPVLLPSGHPPFYATSSLVSVPLLLIGCDVTSCRRLTGSNRGSVPKHTLAVFDRLSIWLMYF</sequence>
<dbReference type="OrthoDB" id="78824at2759"/>
<evidence type="ECO:0000313" key="3">
    <source>
        <dbReference type="RefSeq" id="XP_026056146.1"/>
    </source>
</evidence>
<dbReference type="RefSeq" id="XP_026056146.1">
    <property type="nucleotide sequence ID" value="XM_026200361.1"/>
</dbReference>
<dbReference type="PROSITE" id="PS51022">
    <property type="entry name" value="L27"/>
    <property type="match status" value="1"/>
</dbReference>
<evidence type="ECO:0000259" key="1">
    <source>
        <dbReference type="PROSITE" id="PS51022"/>
    </source>
</evidence>
<evidence type="ECO:0000313" key="2">
    <source>
        <dbReference type="Proteomes" id="UP000515129"/>
    </source>
</evidence>
<dbReference type="AlphaFoldDB" id="A0A6P6J7D8"/>
<feature type="domain" description="L27" evidence="1">
    <location>
        <begin position="4"/>
        <end position="60"/>
    </location>
</feature>
<protein>
    <submittedName>
        <fullName evidence="3">Disks large homolog 4-like</fullName>
    </submittedName>
</protein>
<dbReference type="InterPro" id="IPR004172">
    <property type="entry name" value="L27_dom"/>
</dbReference>
<gene>
    <name evidence="3" type="primary">LOC113041693</name>
</gene>
<name>A0A6P6J7D8_CARAU</name>
<dbReference type="InterPro" id="IPR019590">
    <property type="entry name" value="DLG1_PEST_dom"/>
</dbReference>
<reference evidence="3" key="1">
    <citation type="submission" date="2025-08" db="UniProtKB">
        <authorList>
            <consortium name="RefSeq"/>
        </authorList>
    </citation>
    <scope>IDENTIFICATION</scope>
    <source>
        <strain evidence="3">Wakin</strain>
        <tissue evidence="3">Muscle</tissue>
    </source>
</reference>
<dbReference type="Pfam" id="PF09058">
    <property type="entry name" value="L27_1"/>
    <property type="match status" value="1"/>
</dbReference>
<dbReference type="InterPro" id="IPR036892">
    <property type="entry name" value="L27_dom_sf"/>
</dbReference>
<organism evidence="2 3">
    <name type="scientific">Carassius auratus</name>
    <name type="common">Goldfish</name>
    <dbReference type="NCBI Taxonomy" id="7957"/>
    <lineage>
        <taxon>Eukaryota</taxon>
        <taxon>Metazoa</taxon>
        <taxon>Chordata</taxon>
        <taxon>Craniata</taxon>
        <taxon>Vertebrata</taxon>
        <taxon>Euteleostomi</taxon>
        <taxon>Actinopterygii</taxon>
        <taxon>Neopterygii</taxon>
        <taxon>Teleostei</taxon>
        <taxon>Ostariophysi</taxon>
        <taxon>Cypriniformes</taxon>
        <taxon>Cyprinidae</taxon>
        <taxon>Cyprininae</taxon>
        <taxon>Carassius</taxon>
    </lineage>
</organism>
<dbReference type="Proteomes" id="UP000515129">
    <property type="component" value="Chromosome 23"/>
</dbReference>
<dbReference type="GeneID" id="113041693"/>
<dbReference type="Gene3D" id="1.10.287.470">
    <property type="entry name" value="Helix hairpin bin"/>
    <property type="match status" value="1"/>
</dbReference>
<dbReference type="SUPFAM" id="SSF101288">
    <property type="entry name" value="L27 domain"/>
    <property type="match status" value="1"/>
</dbReference>
<dbReference type="InterPro" id="IPR015143">
    <property type="entry name" value="L27_1"/>
</dbReference>
<dbReference type="SMART" id="SM01277">
    <property type="entry name" value="MAGUK_N_PEST"/>
    <property type="match status" value="1"/>
</dbReference>